<dbReference type="PANTHER" id="PTHR43877">
    <property type="entry name" value="AMINOALKYLPHOSPHONATE N-ACETYLTRANSFERASE-RELATED-RELATED"/>
    <property type="match status" value="1"/>
</dbReference>
<dbReference type="InterPro" id="IPR000182">
    <property type="entry name" value="GNAT_dom"/>
</dbReference>
<evidence type="ECO:0000313" key="4">
    <source>
        <dbReference type="EMBL" id="KAG4414076.1"/>
    </source>
</evidence>
<dbReference type="AlphaFoldDB" id="A0A8H7T6W1"/>
<evidence type="ECO:0000256" key="2">
    <source>
        <dbReference type="ARBA" id="ARBA00023315"/>
    </source>
</evidence>
<accession>A0A8H7T6W1</accession>
<dbReference type="OrthoDB" id="41532at2759"/>
<evidence type="ECO:0000256" key="1">
    <source>
        <dbReference type="ARBA" id="ARBA00022679"/>
    </source>
</evidence>
<dbReference type="SUPFAM" id="SSF55729">
    <property type="entry name" value="Acyl-CoA N-acyltransferases (Nat)"/>
    <property type="match status" value="1"/>
</dbReference>
<evidence type="ECO:0000313" key="5">
    <source>
        <dbReference type="Proteomes" id="UP000664132"/>
    </source>
</evidence>
<sequence length="181" mass="19917">MDQPIIYDPTKHTHLIPSLAALHADCITSPPFTIASFLPPLSLPRMEAWWTARAAEVAAGSRHIIMQLATNPETGKEELAGYVMLAMPESETGPFRGGVEKLLVSPRWREKGVARRVMGMLEEVAKKEGRGLLMLGTTKGSPAEVIYPRLGYVKIGEIPGHEISPVDGSLKDEVLFYKDLR</sequence>
<keyword evidence="5" id="KW-1185">Reference proteome</keyword>
<reference evidence="4" key="1">
    <citation type="submission" date="2021-02" db="EMBL/GenBank/DDBJ databases">
        <title>Genome sequence Cadophora malorum strain M34.</title>
        <authorList>
            <person name="Stefanovic E."/>
            <person name="Vu D."/>
            <person name="Scully C."/>
            <person name="Dijksterhuis J."/>
            <person name="Roader J."/>
            <person name="Houbraken J."/>
        </authorList>
    </citation>
    <scope>NUCLEOTIDE SEQUENCE</scope>
    <source>
        <strain evidence="4">M34</strain>
    </source>
</reference>
<dbReference type="CDD" id="cd04301">
    <property type="entry name" value="NAT_SF"/>
    <property type="match status" value="1"/>
</dbReference>
<evidence type="ECO:0000259" key="3">
    <source>
        <dbReference type="PROSITE" id="PS51186"/>
    </source>
</evidence>
<dbReference type="GO" id="GO:0016747">
    <property type="term" value="F:acyltransferase activity, transferring groups other than amino-acyl groups"/>
    <property type="evidence" value="ECO:0007669"/>
    <property type="project" value="InterPro"/>
</dbReference>
<dbReference type="Pfam" id="PF00583">
    <property type="entry name" value="Acetyltransf_1"/>
    <property type="match status" value="1"/>
</dbReference>
<dbReference type="EMBL" id="JAFJYH010000282">
    <property type="protein sequence ID" value="KAG4414076.1"/>
    <property type="molecule type" value="Genomic_DNA"/>
</dbReference>
<protein>
    <recommendedName>
        <fullName evidence="3">N-acetyltransferase domain-containing protein</fullName>
    </recommendedName>
</protein>
<dbReference type="InterPro" id="IPR016181">
    <property type="entry name" value="Acyl_CoA_acyltransferase"/>
</dbReference>
<organism evidence="4 5">
    <name type="scientific">Cadophora malorum</name>
    <dbReference type="NCBI Taxonomy" id="108018"/>
    <lineage>
        <taxon>Eukaryota</taxon>
        <taxon>Fungi</taxon>
        <taxon>Dikarya</taxon>
        <taxon>Ascomycota</taxon>
        <taxon>Pezizomycotina</taxon>
        <taxon>Leotiomycetes</taxon>
        <taxon>Helotiales</taxon>
        <taxon>Ploettnerulaceae</taxon>
        <taxon>Cadophora</taxon>
    </lineage>
</organism>
<dbReference type="PANTHER" id="PTHR43877:SF2">
    <property type="entry name" value="AMINOALKYLPHOSPHONATE N-ACETYLTRANSFERASE-RELATED"/>
    <property type="match status" value="1"/>
</dbReference>
<dbReference type="PROSITE" id="PS51186">
    <property type="entry name" value="GNAT"/>
    <property type="match status" value="1"/>
</dbReference>
<comment type="caution">
    <text evidence="4">The sequence shown here is derived from an EMBL/GenBank/DDBJ whole genome shotgun (WGS) entry which is preliminary data.</text>
</comment>
<proteinExistence type="predicted"/>
<dbReference type="Gene3D" id="3.40.630.30">
    <property type="match status" value="1"/>
</dbReference>
<keyword evidence="1" id="KW-0808">Transferase</keyword>
<dbReference type="InterPro" id="IPR050832">
    <property type="entry name" value="Bact_Acetyltransf"/>
</dbReference>
<keyword evidence="2" id="KW-0012">Acyltransferase</keyword>
<feature type="domain" description="N-acetyltransferase" evidence="3">
    <location>
        <begin position="36"/>
        <end position="181"/>
    </location>
</feature>
<gene>
    <name evidence="4" type="ORF">IFR04_012777</name>
</gene>
<dbReference type="Proteomes" id="UP000664132">
    <property type="component" value="Unassembled WGS sequence"/>
</dbReference>
<name>A0A8H7T6W1_9HELO</name>